<keyword evidence="7 11" id="KW-0067">ATP-binding</keyword>
<dbReference type="SUPFAM" id="SSF55008">
    <property type="entry name" value="HMA, heavy metal-associated domain"/>
    <property type="match status" value="1"/>
</dbReference>
<feature type="domain" description="HMA" evidence="12">
    <location>
        <begin position="5"/>
        <end position="71"/>
    </location>
</feature>
<dbReference type="Gene3D" id="3.30.70.100">
    <property type="match status" value="1"/>
</dbReference>
<keyword evidence="6 11" id="KW-0547">Nucleotide-binding</keyword>
<dbReference type="PROSITE" id="PS50846">
    <property type="entry name" value="HMA_2"/>
    <property type="match status" value="1"/>
</dbReference>
<dbReference type="InterPro" id="IPR044492">
    <property type="entry name" value="P_typ_ATPase_HD_dom"/>
</dbReference>
<comment type="similarity">
    <text evidence="2 11">Belongs to the cation transport ATPase (P-type) (TC 3.A.3) family. Type IB subfamily.</text>
</comment>
<sequence>MGTITKKAFPVLNMHCAGCANNVEKTVRKLPGIVDASVNLATNTLSVSYEADKLAPGEIRAAVLSGGYDLIIEEENLKEERREEAQHQHYRKLKMQVVGAWVFAVPMLLLSMVFMHVPYSSEIQLLLTLAVMILFGGSFYTGAWKQAKLGRSNMDTLVALSTSIAFLFSAFNTFFPEFWYSRGLEPHVYYEASVVIIAFVLTGKLMEERAKGNTTAAIKKLMGLQPKVARVLRNGIEEEILIDQLQVDDLVVVRPGEQIPVDGVLAEGDSFVDESMISGEPIPVDKKKGDKVLAGTINQRGSFIIKASQVGSETVLARIIRMVQEAQGSKAPVQRIVDRVTGIFVPVVLGIAVLTFVLWMVIGGTEYFSYAMLSAVSVLVIACPCALGLATPTALMVGIGKAASQHILIKDAVALEQMRKVNVVVLDKTGTLTEGHPTVSGWLWAQTQEECFKNVLLAAELKSEHPLAGAIVASLKDEEKVVPAPLESFESITGKGIKVVYEGDLFWVGSHKLLKDFDAVVTDVMADMLVQYESEGNGIIYFGRRNQLLAIIAVTDPVKSTSAEAVKELRRQGIDICMLTGDGQRTALAVAGKLGIDRFVADALPDDKEDFIRELQLQGKTVAMVGDGINDSQALALADVSIAMGKGTDIAMDVAMVTLMTSDLLLLPKAFDLSKQTVKLIHQNLFWAFIYNLIGIPIAAGVLFPLNGLLLNPMLASAAMAFSSVSVVLNSLSLGRRK</sequence>
<dbReference type="PROSITE" id="PS00154">
    <property type="entry name" value="ATPASE_E1_E2"/>
    <property type="match status" value="1"/>
</dbReference>
<feature type="transmembrane region" description="Helical" evidence="11">
    <location>
        <begin position="187"/>
        <end position="206"/>
    </location>
</feature>
<evidence type="ECO:0000256" key="6">
    <source>
        <dbReference type="ARBA" id="ARBA00022741"/>
    </source>
</evidence>
<dbReference type="InterPro" id="IPR036163">
    <property type="entry name" value="HMA_dom_sf"/>
</dbReference>
<dbReference type="PROSITE" id="PS01229">
    <property type="entry name" value="COF_2"/>
    <property type="match status" value="1"/>
</dbReference>
<proteinExistence type="inferred from homology"/>
<keyword evidence="10 11" id="KW-0472">Membrane</keyword>
<evidence type="ECO:0000256" key="3">
    <source>
        <dbReference type="ARBA" id="ARBA00022475"/>
    </source>
</evidence>
<dbReference type="InterPro" id="IPR018303">
    <property type="entry name" value="ATPase_P-typ_P_site"/>
</dbReference>
<dbReference type="SFLD" id="SFLDF00027">
    <property type="entry name" value="p-type_atpase"/>
    <property type="match status" value="1"/>
</dbReference>
<dbReference type="EMBL" id="VWMK01000006">
    <property type="protein sequence ID" value="KAA3766887.1"/>
    <property type="molecule type" value="Genomic_DNA"/>
</dbReference>
<dbReference type="GO" id="GO:0043682">
    <property type="term" value="F:P-type divalent copper transporter activity"/>
    <property type="evidence" value="ECO:0007669"/>
    <property type="project" value="TreeGrafter"/>
</dbReference>
<keyword evidence="4 11" id="KW-0812">Transmembrane</keyword>
<name>A0A7J4XKH7_9BACE</name>
<evidence type="ECO:0000256" key="10">
    <source>
        <dbReference type="ARBA" id="ARBA00023136"/>
    </source>
</evidence>
<dbReference type="AlphaFoldDB" id="A0A7J4XKH7"/>
<dbReference type="InterPro" id="IPR008250">
    <property type="entry name" value="ATPase_P-typ_transduc_dom_A_sf"/>
</dbReference>
<keyword evidence="3 11" id="KW-1003">Cell membrane</keyword>
<dbReference type="InterPro" id="IPR001757">
    <property type="entry name" value="P_typ_ATPase"/>
</dbReference>
<dbReference type="PANTHER" id="PTHR43520:SF8">
    <property type="entry name" value="P-TYPE CU(+) TRANSPORTER"/>
    <property type="match status" value="1"/>
</dbReference>
<dbReference type="InterPro" id="IPR006121">
    <property type="entry name" value="HMA_dom"/>
</dbReference>
<dbReference type="Pfam" id="PF00122">
    <property type="entry name" value="E1-E2_ATPase"/>
    <property type="match status" value="1"/>
</dbReference>
<dbReference type="GO" id="GO:0005886">
    <property type="term" value="C:plasma membrane"/>
    <property type="evidence" value="ECO:0007669"/>
    <property type="project" value="UniProtKB-SubCell"/>
</dbReference>
<comment type="caution">
    <text evidence="13">The sequence shown here is derived from an EMBL/GenBank/DDBJ whole genome shotgun (WGS) entry which is preliminary data.</text>
</comment>
<dbReference type="SFLD" id="SFLDS00003">
    <property type="entry name" value="Haloacid_Dehalogenase"/>
    <property type="match status" value="1"/>
</dbReference>
<dbReference type="NCBIfam" id="TIGR01525">
    <property type="entry name" value="ATPase-IB_hvy"/>
    <property type="match status" value="1"/>
</dbReference>
<dbReference type="Pfam" id="PF00702">
    <property type="entry name" value="Hydrolase"/>
    <property type="match status" value="1"/>
</dbReference>
<evidence type="ECO:0000256" key="1">
    <source>
        <dbReference type="ARBA" id="ARBA00004651"/>
    </source>
</evidence>
<dbReference type="PRINTS" id="PR00943">
    <property type="entry name" value="CUATPASE"/>
</dbReference>
<accession>A0A7J4XKH7</accession>
<feature type="transmembrane region" description="Helical" evidence="11">
    <location>
        <begin position="340"/>
        <end position="362"/>
    </location>
</feature>
<protein>
    <submittedName>
        <fullName evidence="13">Heavy metal translocating P-type ATPase</fullName>
    </submittedName>
</protein>
<gene>
    <name evidence="13" type="ORF">F3F73_08430</name>
</gene>
<dbReference type="CDD" id="cd02094">
    <property type="entry name" value="P-type_ATPase_Cu-like"/>
    <property type="match status" value="1"/>
</dbReference>
<dbReference type="InterPro" id="IPR023298">
    <property type="entry name" value="ATPase_P-typ_TM_dom_sf"/>
</dbReference>
<dbReference type="CDD" id="cd00371">
    <property type="entry name" value="HMA"/>
    <property type="match status" value="1"/>
</dbReference>
<dbReference type="InterPro" id="IPR023214">
    <property type="entry name" value="HAD_sf"/>
</dbReference>
<evidence type="ECO:0000256" key="4">
    <source>
        <dbReference type="ARBA" id="ARBA00022692"/>
    </source>
</evidence>
<dbReference type="InterPro" id="IPR036412">
    <property type="entry name" value="HAD-like_sf"/>
</dbReference>
<comment type="subcellular location">
    <subcellularLocation>
        <location evidence="1">Cell membrane</location>
        <topology evidence="1">Multi-pass membrane protein</topology>
    </subcellularLocation>
</comment>
<keyword evidence="9 11" id="KW-1133">Transmembrane helix</keyword>
<dbReference type="Gene3D" id="3.40.50.1000">
    <property type="entry name" value="HAD superfamily/HAD-like"/>
    <property type="match status" value="1"/>
</dbReference>
<dbReference type="FunFam" id="2.70.150.10:FF:000020">
    <property type="entry name" value="Copper-exporting P-type ATPase A"/>
    <property type="match status" value="1"/>
</dbReference>
<dbReference type="SUPFAM" id="SSF81653">
    <property type="entry name" value="Calcium ATPase, transduction domain A"/>
    <property type="match status" value="1"/>
</dbReference>
<feature type="transmembrane region" description="Helical" evidence="11">
    <location>
        <begin position="685"/>
        <end position="704"/>
    </location>
</feature>
<evidence type="ECO:0000256" key="2">
    <source>
        <dbReference type="ARBA" id="ARBA00006024"/>
    </source>
</evidence>
<dbReference type="GO" id="GO:0005507">
    <property type="term" value="F:copper ion binding"/>
    <property type="evidence" value="ECO:0007669"/>
    <property type="project" value="TreeGrafter"/>
</dbReference>
<dbReference type="InterPro" id="IPR017969">
    <property type="entry name" value="Heavy-metal-associated_CS"/>
</dbReference>
<dbReference type="Gene3D" id="3.40.1110.10">
    <property type="entry name" value="Calcium-transporting ATPase, cytoplasmic domain N"/>
    <property type="match status" value="1"/>
</dbReference>
<reference evidence="13 14" key="1">
    <citation type="journal article" date="2019" name="Nat. Med.">
        <title>A library of human gut bacterial isolates paired with longitudinal multiomics data enables mechanistic microbiome research.</title>
        <authorList>
            <person name="Poyet M."/>
            <person name="Groussin M."/>
            <person name="Gibbons S.M."/>
            <person name="Avila-Pacheco J."/>
            <person name="Jiang X."/>
            <person name="Kearney S.M."/>
            <person name="Perrotta A.R."/>
            <person name="Berdy B."/>
            <person name="Zhao S."/>
            <person name="Lieberman T.D."/>
            <person name="Swanson P.K."/>
            <person name="Smith M."/>
            <person name="Roesemann S."/>
            <person name="Alexander J.E."/>
            <person name="Rich S.A."/>
            <person name="Livny J."/>
            <person name="Vlamakis H."/>
            <person name="Clish C."/>
            <person name="Bullock K."/>
            <person name="Deik A."/>
            <person name="Scott J."/>
            <person name="Pierce K.A."/>
            <person name="Xavier R.J."/>
            <person name="Alm E.J."/>
        </authorList>
    </citation>
    <scope>NUCLEOTIDE SEQUENCE [LARGE SCALE GENOMIC DNA]</scope>
    <source>
        <strain evidence="13 14">BIOML-A10</strain>
    </source>
</reference>
<feature type="transmembrane region" description="Helical" evidence="11">
    <location>
        <begin position="97"/>
        <end position="117"/>
    </location>
</feature>
<dbReference type="GO" id="GO:0016887">
    <property type="term" value="F:ATP hydrolysis activity"/>
    <property type="evidence" value="ECO:0007669"/>
    <property type="project" value="InterPro"/>
</dbReference>
<dbReference type="PROSITE" id="PS01047">
    <property type="entry name" value="HMA_1"/>
    <property type="match status" value="1"/>
</dbReference>
<organism evidence="13 14">
    <name type="scientific">Bacteroides salyersiae</name>
    <dbReference type="NCBI Taxonomy" id="291644"/>
    <lineage>
        <taxon>Bacteria</taxon>
        <taxon>Pseudomonadati</taxon>
        <taxon>Bacteroidota</taxon>
        <taxon>Bacteroidia</taxon>
        <taxon>Bacteroidales</taxon>
        <taxon>Bacteroidaceae</taxon>
        <taxon>Bacteroides</taxon>
    </lineage>
</organism>
<evidence type="ECO:0000256" key="5">
    <source>
        <dbReference type="ARBA" id="ARBA00022723"/>
    </source>
</evidence>
<keyword evidence="5 11" id="KW-0479">Metal-binding</keyword>
<dbReference type="PRINTS" id="PR00119">
    <property type="entry name" value="CATATPASE"/>
</dbReference>
<evidence type="ECO:0000256" key="11">
    <source>
        <dbReference type="RuleBase" id="RU362081"/>
    </source>
</evidence>
<dbReference type="Proteomes" id="UP000422221">
    <property type="component" value="Unassembled WGS sequence"/>
</dbReference>
<dbReference type="Pfam" id="PF00403">
    <property type="entry name" value="HMA"/>
    <property type="match status" value="1"/>
</dbReference>
<evidence type="ECO:0000256" key="9">
    <source>
        <dbReference type="ARBA" id="ARBA00022989"/>
    </source>
</evidence>
<dbReference type="GO" id="GO:0005524">
    <property type="term" value="F:ATP binding"/>
    <property type="evidence" value="ECO:0007669"/>
    <property type="project" value="UniProtKB-UniRule"/>
</dbReference>
<dbReference type="PANTHER" id="PTHR43520">
    <property type="entry name" value="ATP7, ISOFORM B"/>
    <property type="match status" value="1"/>
</dbReference>
<dbReference type="SUPFAM" id="SSF56784">
    <property type="entry name" value="HAD-like"/>
    <property type="match status" value="1"/>
</dbReference>
<dbReference type="InterPro" id="IPR059000">
    <property type="entry name" value="ATPase_P-type_domA"/>
</dbReference>
<evidence type="ECO:0000259" key="12">
    <source>
        <dbReference type="PROSITE" id="PS50846"/>
    </source>
</evidence>
<dbReference type="SFLD" id="SFLDG00002">
    <property type="entry name" value="C1.7:_P-type_atpase_like"/>
    <property type="match status" value="1"/>
</dbReference>
<feature type="transmembrane region" description="Helical" evidence="11">
    <location>
        <begin position="123"/>
        <end position="144"/>
    </location>
</feature>
<dbReference type="Gene3D" id="2.70.150.10">
    <property type="entry name" value="Calcium-transporting ATPase, cytoplasmic transduction domain A"/>
    <property type="match status" value="1"/>
</dbReference>
<evidence type="ECO:0000313" key="14">
    <source>
        <dbReference type="Proteomes" id="UP000422221"/>
    </source>
</evidence>
<dbReference type="GO" id="GO:0055070">
    <property type="term" value="P:copper ion homeostasis"/>
    <property type="evidence" value="ECO:0007669"/>
    <property type="project" value="TreeGrafter"/>
</dbReference>
<dbReference type="InterPro" id="IPR027256">
    <property type="entry name" value="P-typ_ATPase_IB"/>
</dbReference>
<feature type="transmembrane region" description="Helical" evidence="11">
    <location>
        <begin position="710"/>
        <end position="732"/>
    </location>
</feature>
<feature type="transmembrane region" description="Helical" evidence="11">
    <location>
        <begin position="156"/>
        <end position="175"/>
    </location>
</feature>
<dbReference type="NCBIfam" id="TIGR01494">
    <property type="entry name" value="ATPase_P-type"/>
    <property type="match status" value="1"/>
</dbReference>
<evidence type="ECO:0000256" key="8">
    <source>
        <dbReference type="ARBA" id="ARBA00022967"/>
    </source>
</evidence>
<dbReference type="InterPro" id="IPR023299">
    <property type="entry name" value="ATPase_P-typ_cyto_dom_N"/>
</dbReference>
<evidence type="ECO:0000256" key="7">
    <source>
        <dbReference type="ARBA" id="ARBA00022840"/>
    </source>
</evidence>
<dbReference type="NCBIfam" id="TIGR01511">
    <property type="entry name" value="ATPase-IB1_Cu"/>
    <property type="match status" value="1"/>
</dbReference>
<feature type="transmembrane region" description="Helical" evidence="11">
    <location>
        <begin position="368"/>
        <end position="391"/>
    </location>
</feature>
<evidence type="ECO:0000313" key="13">
    <source>
        <dbReference type="EMBL" id="KAA3766887.1"/>
    </source>
</evidence>
<dbReference type="SUPFAM" id="SSF81665">
    <property type="entry name" value="Calcium ATPase, transmembrane domain M"/>
    <property type="match status" value="1"/>
</dbReference>
<dbReference type="GO" id="GO:0060003">
    <property type="term" value="P:copper ion export"/>
    <property type="evidence" value="ECO:0007669"/>
    <property type="project" value="UniProtKB-ARBA"/>
</dbReference>
<dbReference type="RefSeq" id="WP_021936203.1">
    <property type="nucleotide sequence ID" value="NZ_CP081899.1"/>
</dbReference>
<keyword evidence="8" id="KW-1278">Translocase</keyword>